<proteinExistence type="predicted"/>
<feature type="transmembrane region" description="Helical" evidence="1">
    <location>
        <begin position="40"/>
        <end position="66"/>
    </location>
</feature>
<evidence type="ECO:0000256" key="1">
    <source>
        <dbReference type="SAM" id="Phobius"/>
    </source>
</evidence>
<accession>A0ABT9AYZ6</accession>
<comment type="caution">
    <text evidence="3">The sequence shown here is derived from an EMBL/GenBank/DDBJ whole genome shotgun (WGS) entry which is preliminary data.</text>
</comment>
<reference evidence="3 4" key="1">
    <citation type="submission" date="2023-07" db="EMBL/GenBank/DDBJ databases">
        <title>Nocardioides sp. nov WY-20 isolated from soil.</title>
        <authorList>
            <person name="Liu B."/>
            <person name="Wan Y."/>
        </authorList>
    </citation>
    <scope>NUCLEOTIDE SEQUENCE [LARGE SCALE GENOMIC DNA]</scope>
    <source>
        <strain evidence="3 4">WY-20</strain>
    </source>
</reference>
<protein>
    <submittedName>
        <fullName evidence="3">Acyltransferase</fullName>
        <ecNumber evidence="3">2.3.-.-</ecNumber>
    </submittedName>
</protein>
<evidence type="ECO:0000313" key="4">
    <source>
        <dbReference type="Proteomes" id="UP001233314"/>
    </source>
</evidence>
<keyword evidence="1" id="KW-1133">Transmembrane helix</keyword>
<organism evidence="3 4">
    <name type="scientific">Nocardioides jiangxiensis</name>
    <dbReference type="NCBI Taxonomy" id="3064524"/>
    <lineage>
        <taxon>Bacteria</taxon>
        <taxon>Bacillati</taxon>
        <taxon>Actinomycetota</taxon>
        <taxon>Actinomycetes</taxon>
        <taxon>Propionibacteriales</taxon>
        <taxon>Nocardioidaceae</taxon>
        <taxon>Nocardioides</taxon>
    </lineage>
</organism>
<feature type="transmembrane region" description="Helical" evidence="1">
    <location>
        <begin position="12"/>
        <end position="34"/>
    </location>
</feature>
<keyword evidence="3" id="KW-0012">Acyltransferase</keyword>
<feature type="transmembrane region" description="Helical" evidence="1">
    <location>
        <begin position="187"/>
        <end position="207"/>
    </location>
</feature>
<evidence type="ECO:0000313" key="3">
    <source>
        <dbReference type="EMBL" id="MDO7867807.1"/>
    </source>
</evidence>
<dbReference type="InterPro" id="IPR050879">
    <property type="entry name" value="Acyltransferase_3"/>
</dbReference>
<dbReference type="PANTHER" id="PTHR23028:SF53">
    <property type="entry name" value="ACYL_TRANSF_3 DOMAIN-CONTAINING PROTEIN"/>
    <property type="match status" value="1"/>
</dbReference>
<sequence length="424" mass="45068">MADHRVDGIEGVRGIAALSVMGGHVLLFMLGGAFAGSALLGPLAVVLLNGVTLFFVLSGYLLYRPFVSAVVDARPSPRVTTFYRNRLLRIFPAYLVVFAASAFVLGVAVVQTTDPAAPTRIEERLGYLTDPVLVLLNLTLTQGYVPRGNLTGINVSWSLVPELAFYAVLPVLYLIGRALSRGRRSPLAMAAPAVLLLVVGAVGRLTARSMLLADGPEHVEGRLDGSTWAGVLTHSFLGVCDLFAIGMLVAVAAAACQRTSHRRGVALLRLAVGAGVLVAALSTFALRPLLLDPPAWAATFAGLLFLVVAPGGGRLRRLAVAVLDSRPLTHLGVISYSVYLWQMPVLLMLLKHWPDAKFHSAGGLLLAAAMVLVPTLLLSELSYRFVEKPALDRKRPMVAVSGPVVSVPAQRTTERAPAAEDVRV</sequence>
<feature type="transmembrane region" description="Helical" evidence="1">
    <location>
        <begin position="87"/>
        <end position="110"/>
    </location>
</feature>
<dbReference type="PANTHER" id="PTHR23028">
    <property type="entry name" value="ACETYLTRANSFERASE"/>
    <property type="match status" value="1"/>
</dbReference>
<feature type="transmembrane region" description="Helical" evidence="1">
    <location>
        <begin position="155"/>
        <end position="175"/>
    </location>
</feature>
<keyword evidence="1" id="KW-0812">Transmembrane</keyword>
<feature type="transmembrane region" description="Helical" evidence="1">
    <location>
        <begin position="295"/>
        <end position="315"/>
    </location>
</feature>
<dbReference type="EMBL" id="JAUQTA010000001">
    <property type="protein sequence ID" value="MDO7867807.1"/>
    <property type="molecule type" value="Genomic_DNA"/>
</dbReference>
<dbReference type="Proteomes" id="UP001233314">
    <property type="component" value="Unassembled WGS sequence"/>
</dbReference>
<feature type="transmembrane region" description="Helical" evidence="1">
    <location>
        <begin position="327"/>
        <end position="350"/>
    </location>
</feature>
<keyword evidence="1" id="KW-0472">Membrane</keyword>
<evidence type="ECO:0000259" key="2">
    <source>
        <dbReference type="Pfam" id="PF01757"/>
    </source>
</evidence>
<dbReference type="Pfam" id="PF01757">
    <property type="entry name" value="Acyl_transf_3"/>
    <property type="match status" value="1"/>
</dbReference>
<feature type="transmembrane region" description="Helical" evidence="1">
    <location>
        <begin position="267"/>
        <end position="289"/>
    </location>
</feature>
<name>A0ABT9AYZ6_9ACTN</name>
<feature type="transmembrane region" description="Helical" evidence="1">
    <location>
        <begin position="362"/>
        <end position="386"/>
    </location>
</feature>
<dbReference type="RefSeq" id="WP_305027190.1">
    <property type="nucleotide sequence ID" value="NZ_JAUQTA010000001.1"/>
</dbReference>
<keyword evidence="3" id="KW-0808">Transferase</keyword>
<dbReference type="InterPro" id="IPR002656">
    <property type="entry name" value="Acyl_transf_3_dom"/>
</dbReference>
<gene>
    <name evidence="3" type="ORF">Q5722_05430</name>
</gene>
<dbReference type="GO" id="GO:0016746">
    <property type="term" value="F:acyltransferase activity"/>
    <property type="evidence" value="ECO:0007669"/>
    <property type="project" value="UniProtKB-KW"/>
</dbReference>
<feature type="transmembrane region" description="Helical" evidence="1">
    <location>
        <begin position="227"/>
        <end position="255"/>
    </location>
</feature>
<dbReference type="EC" id="2.3.-.-" evidence="3"/>
<feature type="domain" description="Acyltransferase 3" evidence="2">
    <location>
        <begin position="7"/>
        <end position="378"/>
    </location>
</feature>
<keyword evidence="4" id="KW-1185">Reference proteome</keyword>